<evidence type="ECO:0000313" key="2">
    <source>
        <dbReference type="Proteomes" id="UP001497516"/>
    </source>
</evidence>
<gene>
    <name evidence="1" type="ORF">LTRI10_LOCUS13027</name>
</gene>
<sequence length="135" mass="15856">MIALEKAMKDAMVPACTARETDFGREVPLFEVEVTALESVFQKFYSYIFYTETVGFELNTDPDRPSPASTFVVKFDKVRMDPRNKEVYLDSFMFSTIDKLSEEEIKKEDSSLVELRQILFEWMVCDLFHFSHHEK</sequence>
<accession>A0AAV2DBK3</accession>
<organism evidence="1 2">
    <name type="scientific">Linum trigynum</name>
    <dbReference type="NCBI Taxonomy" id="586398"/>
    <lineage>
        <taxon>Eukaryota</taxon>
        <taxon>Viridiplantae</taxon>
        <taxon>Streptophyta</taxon>
        <taxon>Embryophyta</taxon>
        <taxon>Tracheophyta</taxon>
        <taxon>Spermatophyta</taxon>
        <taxon>Magnoliopsida</taxon>
        <taxon>eudicotyledons</taxon>
        <taxon>Gunneridae</taxon>
        <taxon>Pentapetalae</taxon>
        <taxon>rosids</taxon>
        <taxon>fabids</taxon>
        <taxon>Malpighiales</taxon>
        <taxon>Linaceae</taxon>
        <taxon>Linum</taxon>
    </lineage>
</organism>
<keyword evidence="2" id="KW-1185">Reference proteome</keyword>
<dbReference type="AlphaFoldDB" id="A0AAV2DBK3"/>
<reference evidence="1 2" key="1">
    <citation type="submission" date="2024-04" db="EMBL/GenBank/DDBJ databases">
        <authorList>
            <person name="Fracassetti M."/>
        </authorList>
    </citation>
    <scope>NUCLEOTIDE SEQUENCE [LARGE SCALE GENOMIC DNA]</scope>
</reference>
<name>A0AAV2DBK3_9ROSI</name>
<proteinExistence type="predicted"/>
<dbReference type="Proteomes" id="UP001497516">
    <property type="component" value="Chromosome 2"/>
</dbReference>
<evidence type="ECO:0000313" key="1">
    <source>
        <dbReference type="EMBL" id="CAL1370935.1"/>
    </source>
</evidence>
<dbReference type="EMBL" id="OZ034815">
    <property type="protein sequence ID" value="CAL1370935.1"/>
    <property type="molecule type" value="Genomic_DNA"/>
</dbReference>
<protein>
    <submittedName>
        <fullName evidence="1">Uncharacterized protein</fullName>
    </submittedName>
</protein>